<organism evidence="5 6">
    <name type="scientific">Gouania willdenowi</name>
    <name type="common">Blunt-snouted clingfish</name>
    <name type="synonym">Lepadogaster willdenowi</name>
    <dbReference type="NCBI Taxonomy" id="441366"/>
    <lineage>
        <taxon>Eukaryota</taxon>
        <taxon>Metazoa</taxon>
        <taxon>Chordata</taxon>
        <taxon>Craniata</taxon>
        <taxon>Vertebrata</taxon>
        <taxon>Euteleostomi</taxon>
        <taxon>Actinopterygii</taxon>
        <taxon>Neopterygii</taxon>
        <taxon>Teleostei</taxon>
        <taxon>Neoteleostei</taxon>
        <taxon>Acanthomorphata</taxon>
        <taxon>Ovalentaria</taxon>
        <taxon>Blenniimorphae</taxon>
        <taxon>Blenniiformes</taxon>
        <taxon>Gobiesocoidei</taxon>
        <taxon>Gobiesocidae</taxon>
        <taxon>Gobiesocinae</taxon>
        <taxon>Gouania</taxon>
    </lineage>
</organism>
<evidence type="ECO:0000256" key="3">
    <source>
        <dbReference type="ARBA" id="ARBA00023134"/>
    </source>
</evidence>
<protein>
    <recommendedName>
        <fullName evidence="4">AIG1-type G domain-containing protein</fullName>
    </recommendedName>
</protein>
<feature type="domain" description="AIG1-type G" evidence="4">
    <location>
        <begin position="232"/>
        <end position="441"/>
    </location>
</feature>
<dbReference type="PANTHER" id="PTHR10903:SF62">
    <property type="entry name" value="GTPASE IMAP FAMILY MEMBER 4-LIKE-RELATED"/>
    <property type="match status" value="1"/>
</dbReference>
<feature type="domain" description="AIG1-type G" evidence="4">
    <location>
        <begin position="1"/>
        <end position="197"/>
    </location>
</feature>
<dbReference type="SUPFAM" id="SSF52540">
    <property type="entry name" value="P-loop containing nucleoside triphosphate hydrolases"/>
    <property type="match status" value="3"/>
</dbReference>
<keyword evidence="3" id="KW-0342">GTP-binding</keyword>
<sequence length="694" mass="79578">VGKSSLANTMFGETVFTVDHTANAATAGCRSAVKNIDGTDFKIIDSVGFFDRQRSEDNLRSEMVRCFVESSPGPHAFLILLKKENFTSQEDDIIAKIQETFTEEVFNHAILVFTHGDDLQPNETIKDFVRTNQDLRGLYKKCGRRCFVVDNRYWNNNPDHPYRNNQVQATQLLNKVKHMAELNPGRHYTNPALEEVERRRQELVNNGIPWDQRPPNDTHLQLSGPPLLCKLPKPMRIVLLGKAGSGKSSLANTILGEAKFDVNHYDDFRTILSQSETKVVHGRSLTLIDTPGLFGMRRSKEEVRTSLLSCQTECSPGPHVFLMVFKVEKFTEQEKAIVTQISKDFSADVLKYSIVVFTRGDQLREETKIEDFIADSEDLKDLVMKCGGRCHVFDNKYWQNNPKNEYRSNQFQLEQLLKSIDQIMVEIDGNHYKHIKHIIFRWKVLSRAILIVGKTGVGKSSLANTMFGETVFTVDHTANAATAGCRSAVKNIDGTDFKIIDSVGFFDRQRSENKLRSEMVRCFVESSPGPHAFLILLKKENFTSQEDDIIAKIQETFTEEVFNHAILVFTRGDDLQPNETIKDFVQTNQDLRGLYNKCGRRCFVVDNRYWNNNPDHPYRNNQVQATQLLNKVKHMAELNPGRHYTNPALEEVERRRQEILQQKKNQPKVSNVWDHFTENVYYTPEVELTSLTSN</sequence>
<dbReference type="Gene3D" id="3.40.50.300">
    <property type="entry name" value="P-loop containing nucleotide triphosphate hydrolases"/>
    <property type="match status" value="3"/>
</dbReference>
<dbReference type="InterPro" id="IPR006703">
    <property type="entry name" value="G_AIG1"/>
</dbReference>
<keyword evidence="6" id="KW-1185">Reference proteome</keyword>
<evidence type="ECO:0000313" key="5">
    <source>
        <dbReference type="Ensembl" id="ENSGWIP00000031935.1"/>
    </source>
</evidence>
<name>A0A8C5GKW5_GOUWI</name>
<dbReference type="AlphaFoldDB" id="A0A8C5GKW5"/>
<accession>A0A8C5GKW5</accession>
<dbReference type="Pfam" id="PF04548">
    <property type="entry name" value="AIG1"/>
    <property type="match status" value="3"/>
</dbReference>
<evidence type="ECO:0000256" key="2">
    <source>
        <dbReference type="ARBA" id="ARBA00022741"/>
    </source>
</evidence>
<dbReference type="PROSITE" id="PS51720">
    <property type="entry name" value="G_AIG1"/>
    <property type="match status" value="3"/>
</dbReference>
<evidence type="ECO:0000313" key="6">
    <source>
        <dbReference type="Proteomes" id="UP000694680"/>
    </source>
</evidence>
<dbReference type="PANTHER" id="PTHR10903">
    <property type="entry name" value="GTPASE, IMAP FAMILY MEMBER-RELATED"/>
    <property type="match status" value="1"/>
</dbReference>
<dbReference type="InterPro" id="IPR045058">
    <property type="entry name" value="GIMA/IAN/Toc"/>
</dbReference>
<evidence type="ECO:0000259" key="4">
    <source>
        <dbReference type="PROSITE" id="PS51720"/>
    </source>
</evidence>
<dbReference type="Proteomes" id="UP000694680">
    <property type="component" value="Chromosome 18"/>
</dbReference>
<comment type="similarity">
    <text evidence="1">Belongs to the TRAFAC class TrmE-Era-EngA-EngB-Septin-like GTPase superfamily. AIG1/Toc34/Toc159-like paraseptin GTPase family. IAN subfamily.</text>
</comment>
<keyword evidence="2" id="KW-0547">Nucleotide-binding</keyword>
<dbReference type="InterPro" id="IPR027417">
    <property type="entry name" value="P-loop_NTPase"/>
</dbReference>
<feature type="domain" description="AIG1-type G" evidence="4">
    <location>
        <begin position="444"/>
        <end position="653"/>
    </location>
</feature>
<dbReference type="FunFam" id="3.40.50.300:FF:000366">
    <property type="entry name" value="GTPase, IMAP family member 2"/>
    <property type="match status" value="3"/>
</dbReference>
<dbReference type="Ensembl" id="ENSGWIT00000034765.1">
    <property type="protein sequence ID" value="ENSGWIP00000031935.1"/>
    <property type="gene ID" value="ENSGWIG00000016468.1"/>
</dbReference>
<reference evidence="5" key="3">
    <citation type="submission" date="2025-09" db="UniProtKB">
        <authorList>
            <consortium name="Ensembl"/>
        </authorList>
    </citation>
    <scope>IDENTIFICATION</scope>
</reference>
<reference evidence="5" key="2">
    <citation type="submission" date="2025-08" db="UniProtKB">
        <authorList>
            <consortium name="Ensembl"/>
        </authorList>
    </citation>
    <scope>IDENTIFICATION</scope>
</reference>
<dbReference type="GO" id="GO:0005525">
    <property type="term" value="F:GTP binding"/>
    <property type="evidence" value="ECO:0007669"/>
    <property type="project" value="UniProtKB-KW"/>
</dbReference>
<evidence type="ECO:0000256" key="1">
    <source>
        <dbReference type="ARBA" id="ARBA00008535"/>
    </source>
</evidence>
<proteinExistence type="inferred from homology"/>
<reference evidence="5" key="1">
    <citation type="submission" date="2020-06" db="EMBL/GenBank/DDBJ databases">
        <authorList>
            <consortium name="Wellcome Sanger Institute Data Sharing"/>
        </authorList>
    </citation>
    <scope>NUCLEOTIDE SEQUENCE [LARGE SCALE GENOMIC DNA]</scope>
</reference>